<name>A0ABW7BP31_9ACTN</name>
<dbReference type="SMART" id="SM00382">
    <property type="entry name" value="AAA"/>
    <property type="match status" value="1"/>
</dbReference>
<evidence type="ECO:0000256" key="1">
    <source>
        <dbReference type="SAM" id="MobiDB-lite"/>
    </source>
</evidence>
<proteinExistence type="predicted"/>
<organism evidence="3 4">
    <name type="scientific">Streptomyces omiyaensis</name>
    <dbReference type="NCBI Taxonomy" id="68247"/>
    <lineage>
        <taxon>Bacteria</taxon>
        <taxon>Bacillati</taxon>
        <taxon>Actinomycetota</taxon>
        <taxon>Actinomycetes</taxon>
        <taxon>Kitasatosporales</taxon>
        <taxon>Streptomycetaceae</taxon>
        <taxon>Streptomyces</taxon>
    </lineage>
</organism>
<evidence type="ECO:0000313" key="4">
    <source>
        <dbReference type="Proteomes" id="UP001604282"/>
    </source>
</evidence>
<dbReference type="Gene3D" id="3.40.50.300">
    <property type="entry name" value="P-loop containing nucleotide triphosphate hydrolases"/>
    <property type="match status" value="1"/>
</dbReference>
<feature type="region of interest" description="Disordered" evidence="1">
    <location>
        <begin position="295"/>
        <end position="342"/>
    </location>
</feature>
<evidence type="ECO:0000313" key="3">
    <source>
        <dbReference type="EMBL" id="MFG3187891.1"/>
    </source>
</evidence>
<dbReference type="InterPro" id="IPR003593">
    <property type="entry name" value="AAA+_ATPase"/>
</dbReference>
<dbReference type="Pfam" id="PF13479">
    <property type="entry name" value="AAA_24"/>
    <property type="match status" value="1"/>
</dbReference>
<dbReference type="Proteomes" id="UP001604282">
    <property type="component" value="Unassembled WGS sequence"/>
</dbReference>
<sequence length="342" mass="36323">MNLTFTTATKEQAKARVALAGPTGAGKTYTALVAAAGLGERVALIDTEHGSAAKYADEFAFDTLPLTTFEPTTLVDALAVAAHEGYDVMIVDSLSHFWSGTGGMLEQVDNAAKRLGAGGSFAGWKEARPQERAMIDALLAYPGHLIVTMRTKTEYVVEADERGRKVPRKIGLKPEQREGIEYEFDIVGDLDHENTLVISKSRAKPLSGTVLHRPGPEFAEAVLDWLQAGKPVPSVSDYVTAATAPGAGHEELRVLYEEARRHNLLGAAVLDDAGETRTLGQLIVRYGTAAARNRVAEDVESGAGAKRENGAARKNGTEPKNGAEQESGTGRKNGTARKGGSA</sequence>
<accession>A0ABW7BP31</accession>
<keyword evidence="3" id="KW-0547">Nucleotide-binding</keyword>
<protein>
    <submittedName>
        <fullName evidence="3">ATP-binding protein</fullName>
    </submittedName>
</protein>
<gene>
    <name evidence="3" type="ORF">ACGFYS_03030</name>
</gene>
<dbReference type="SUPFAM" id="SSF52540">
    <property type="entry name" value="P-loop containing nucleoside triphosphate hydrolases"/>
    <property type="match status" value="1"/>
</dbReference>
<evidence type="ECO:0000259" key="2">
    <source>
        <dbReference type="SMART" id="SM00382"/>
    </source>
</evidence>
<feature type="domain" description="AAA+ ATPase" evidence="2">
    <location>
        <begin position="13"/>
        <end position="175"/>
    </location>
</feature>
<feature type="compositionally biased region" description="Basic and acidic residues" evidence="1">
    <location>
        <begin position="305"/>
        <end position="323"/>
    </location>
</feature>
<dbReference type="InterPro" id="IPR027417">
    <property type="entry name" value="P-loop_NTPase"/>
</dbReference>
<dbReference type="EMBL" id="JBICZW010000002">
    <property type="protein sequence ID" value="MFG3187891.1"/>
    <property type="molecule type" value="Genomic_DNA"/>
</dbReference>
<keyword evidence="3" id="KW-0067">ATP-binding</keyword>
<keyword evidence="4" id="KW-1185">Reference proteome</keyword>
<dbReference type="GO" id="GO:0005524">
    <property type="term" value="F:ATP binding"/>
    <property type="evidence" value="ECO:0007669"/>
    <property type="project" value="UniProtKB-KW"/>
</dbReference>
<dbReference type="RefSeq" id="WP_392009483.1">
    <property type="nucleotide sequence ID" value="NZ_JBIBSS010000004.1"/>
</dbReference>
<comment type="caution">
    <text evidence="3">The sequence shown here is derived from an EMBL/GenBank/DDBJ whole genome shotgun (WGS) entry which is preliminary data.</text>
</comment>
<reference evidence="3 4" key="1">
    <citation type="submission" date="2024-10" db="EMBL/GenBank/DDBJ databases">
        <title>The Natural Products Discovery Center: Release of the First 8490 Sequenced Strains for Exploring Actinobacteria Biosynthetic Diversity.</title>
        <authorList>
            <person name="Kalkreuter E."/>
            <person name="Kautsar S.A."/>
            <person name="Yang D."/>
            <person name="Bader C.D."/>
            <person name="Teijaro C.N."/>
            <person name="Fluegel L."/>
            <person name="Davis C.M."/>
            <person name="Simpson J.R."/>
            <person name="Lauterbach L."/>
            <person name="Steele A.D."/>
            <person name="Gui C."/>
            <person name="Meng S."/>
            <person name="Li G."/>
            <person name="Viehrig K."/>
            <person name="Ye F."/>
            <person name="Su P."/>
            <person name="Kiefer A.F."/>
            <person name="Nichols A."/>
            <person name="Cepeda A.J."/>
            <person name="Yan W."/>
            <person name="Fan B."/>
            <person name="Jiang Y."/>
            <person name="Adhikari A."/>
            <person name="Zheng C.-J."/>
            <person name="Schuster L."/>
            <person name="Cowan T.M."/>
            <person name="Smanski M.J."/>
            <person name="Chevrette M.G."/>
            <person name="De Carvalho L.P.S."/>
            <person name="Shen B."/>
        </authorList>
    </citation>
    <scope>NUCLEOTIDE SEQUENCE [LARGE SCALE GENOMIC DNA]</scope>
    <source>
        <strain evidence="3 4">NPDC048229</strain>
    </source>
</reference>